<evidence type="ECO:0000313" key="2">
    <source>
        <dbReference type="Proteomes" id="UP000479710"/>
    </source>
</evidence>
<dbReference type="PANTHER" id="PTHR33377">
    <property type="entry name" value="OS10G0134700 PROTEIN-RELATED"/>
    <property type="match status" value="1"/>
</dbReference>
<accession>A0A6G1EF28</accession>
<name>A0A6G1EF28_9ORYZ</name>
<dbReference type="EMBL" id="SPHZ02000003">
    <property type="protein sequence ID" value="KAF0923685.1"/>
    <property type="molecule type" value="Genomic_DNA"/>
</dbReference>
<dbReference type="InterPro" id="IPR013181">
    <property type="entry name" value="DUF1719"/>
</dbReference>
<sequence>MIGSAAFGEAFSRLSSFLIANHEEKAAARDNIDRLELAHIRMKAALETTDRRRRLVDDGGCSPSLLLWQAKLKRAAEECGEALEMYKRRAVEDEEEAESFAGRIARAAKSAVFSLLASHGGEQQQQLNQLPCPSVVVRRYERYADSAGEMLRFMEYGAAQRRRRQHMLLDPLLERLLDGKFVWCRMVQGRQYRSFRVWPMASSERGLDAMAIFVYQDRAAPERDFSVGLQLRLRDRADDVVAITFRCLQSFRPQLKSVAAAAEEELAVLAAMNPLHEPCVPAVGLKLCSLHAALAQSQSSLPAAAAATRRVVPRASRPRVRSVHAEIAAAVEIVDGEEERGCRANVTSMQQWDELLIPRAIGCLSTKAEPAATYEAFWDSDHGAAYLRVEKTSARNAST</sequence>
<keyword evidence="2" id="KW-1185">Reference proteome</keyword>
<dbReference type="AlphaFoldDB" id="A0A6G1EF28"/>
<dbReference type="SMART" id="SM01157">
    <property type="entry name" value="DUF1719"/>
    <property type="match status" value="1"/>
</dbReference>
<dbReference type="PANTHER" id="PTHR33377:SF95">
    <property type="entry name" value="EXPRESSED PROTEIN"/>
    <property type="match status" value="1"/>
</dbReference>
<organism evidence="1 2">
    <name type="scientific">Oryza meyeriana var. granulata</name>
    <dbReference type="NCBI Taxonomy" id="110450"/>
    <lineage>
        <taxon>Eukaryota</taxon>
        <taxon>Viridiplantae</taxon>
        <taxon>Streptophyta</taxon>
        <taxon>Embryophyta</taxon>
        <taxon>Tracheophyta</taxon>
        <taxon>Spermatophyta</taxon>
        <taxon>Magnoliopsida</taxon>
        <taxon>Liliopsida</taxon>
        <taxon>Poales</taxon>
        <taxon>Poaceae</taxon>
        <taxon>BOP clade</taxon>
        <taxon>Oryzoideae</taxon>
        <taxon>Oryzeae</taxon>
        <taxon>Oryzinae</taxon>
        <taxon>Oryza</taxon>
        <taxon>Oryza meyeriana</taxon>
    </lineage>
</organism>
<dbReference type="Pfam" id="PF08224">
    <property type="entry name" value="DUF1719"/>
    <property type="match status" value="1"/>
</dbReference>
<gene>
    <name evidence="1" type="ORF">E2562_006659</name>
</gene>
<proteinExistence type="predicted"/>
<comment type="caution">
    <text evidence="1">The sequence shown here is derived from an EMBL/GenBank/DDBJ whole genome shotgun (WGS) entry which is preliminary data.</text>
</comment>
<reference evidence="1 2" key="1">
    <citation type="submission" date="2019-11" db="EMBL/GenBank/DDBJ databases">
        <title>Whole genome sequence of Oryza granulata.</title>
        <authorList>
            <person name="Li W."/>
        </authorList>
    </citation>
    <scope>NUCLEOTIDE SEQUENCE [LARGE SCALE GENOMIC DNA]</scope>
    <source>
        <strain evidence="2">cv. Menghai</strain>
        <tissue evidence="1">Leaf</tissue>
    </source>
</reference>
<protein>
    <submittedName>
        <fullName evidence="1">Uncharacterized protein</fullName>
    </submittedName>
</protein>
<dbReference type="Proteomes" id="UP000479710">
    <property type="component" value="Unassembled WGS sequence"/>
</dbReference>
<evidence type="ECO:0000313" key="1">
    <source>
        <dbReference type="EMBL" id="KAF0923685.1"/>
    </source>
</evidence>